<evidence type="ECO:0000313" key="1">
    <source>
        <dbReference type="EMBL" id="RGV02726.1"/>
    </source>
</evidence>
<dbReference type="Proteomes" id="UP000285379">
    <property type="component" value="Unassembled WGS sequence"/>
</dbReference>
<comment type="caution">
    <text evidence="1">The sequence shown here is derived from an EMBL/GenBank/DDBJ whole genome shotgun (WGS) entry which is preliminary data.</text>
</comment>
<protein>
    <submittedName>
        <fullName evidence="1">Uncharacterized protein</fullName>
    </submittedName>
</protein>
<accession>A0A412VC87</accession>
<dbReference type="AlphaFoldDB" id="A0A412VC87"/>
<dbReference type="RefSeq" id="WP_117929293.1">
    <property type="nucleotide sequence ID" value="NZ_QRYT01000118.1"/>
</dbReference>
<evidence type="ECO:0000313" key="2">
    <source>
        <dbReference type="Proteomes" id="UP000285379"/>
    </source>
</evidence>
<reference evidence="1 2" key="1">
    <citation type="submission" date="2018-08" db="EMBL/GenBank/DDBJ databases">
        <title>A genome reference for cultivated species of the human gut microbiota.</title>
        <authorList>
            <person name="Zou Y."/>
            <person name="Xue W."/>
            <person name="Luo G."/>
        </authorList>
    </citation>
    <scope>NUCLEOTIDE SEQUENCE [LARGE SCALE GENOMIC DNA]</scope>
    <source>
        <strain evidence="1 2">AF14-8</strain>
    </source>
</reference>
<sequence>MRKILSIIILSIIIGIEIKAQVLSVSDTIHELSFFSISQVSGDTIHRSSARYSPMDEDVNQNFRNLRIEKVKVENNIFYVLTFQKTSVVSYDAKSYVTLAIEFGRKNTSQHDVLNDSYYFALTESQYNEIRNIIAEGKGKIKKIKSDIQGEPYVGPNSIKHCLKSRYKVEHTFAISAFGNEIKFRLPETYYGMRLTKKLFNNNHFTCNREVFEKLFNNLQ</sequence>
<organism evidence="1 2">
    <name type="scientific">Phocaeicola vulgatus</name>
    <name type="common">Bacteroides vulgatus</name>
    <dbReference type="NCBI Taxonomy" id="821"/>
    <lineage>
        <taxon>Bacteria</taxon>
        <taxon>Pseudomonadati</taxon>
        <taxon>Bacteroidota</taxon>
        <taxon>Bacteroidia</taxon>
        <taxon>Bacteroidales</taxon>
        <taxon>Bacteroidaceae</taxon>
        <taxon>Phocaeicola</taxon>
    </lineage>
</organism>
<proteinExistence type="predicted"/>
<gene>
    <name evidence="1" type="ORF">DWW27_23475</name>
</gene>
<name>A0A412VC87_PHOVU</name>
<dbReference type="EMBL" id="QRYT01000118">
    <property type="protein sequence ID" value="RGV02726.1"/>
    <property type="molecule type" value="Genomic_DNA"/>
</dbReference>